<evidence type="ECO:0000256" key="1">
    <source>
        <dbReference type="SAM" id="MobiDB-lite"/>
    </source>
</evidence>
<keyword evidence="3" id="KW-1185">Reference proteome</keyword>
<name>A0A8X6YL04_9ARAC</name>
<gene>
    <name evidence="2" type="ORF">TNIN_321371</name>
</gene>
<feature type="compositionally biased region" description="Polar residues" evidence="1">
    <location>
        <begin position="42"/>
        <end position="55"/>
    </location>
</feature>
<sequence>MARSPRHGPPEEKPLQSSQIQHGRSNQYNLWIRENLTRKVGSRSSGRTVQAQEDQSGPEEISSEDQVLII</sequence>
<dbReference type="EMBL" id="BMAV01018892">
    <property type="protein sequence ID" value="GFY71519.1"/>
    <property type="molecule type" value="Genomic_DNA"/>
</dbReference>
<protein>
    <submittedName>
        <fullName evidence="2">Uncharacterized protein</fullName>
    </submittedName>
</protein>
<organism evidence="2 3">
    <name type="scientific">Trichonephila inaurata madagascariensis</name>
    <dbReference type="NCBI Taxonomy" id="2747483"/>
    <lineage>
        <taxon>Eukaryota</taxon>
        <taxon>Metazoa</taxon>
        <taxon>Ecdysozoa</taxon>
        <taxon>Arthropoda</taxon>
        <taxon>Chelicerata</taxon>
        <taxon>Arachnida</taxon>
        <taxon>Araneae</taxon>
        <taxon>Araneomorphae</taxon>
        <taxon>Entelegynae</taxon>
        <taxon>Araneoidea</taxon>
        <taxon>Nephilidae</taxon>
        <taxon>Trichonephila</taxon>
        <taxon>Trichonephila inaurata</taxon>
    </lineage>
</organism>
<dbReference type="AlphaFoldDB" id="A0A8X6YL04"/>
<evidence type="ECO:0000313" key="2">
    <source>
        <dbReference type="EMBL" id="GFY71519.1"/>
    </source>
</evidence>
<dbReference type="Proteomes" id="UP000886998">
    <property type="component" value="Unassembled WGS sequence"/>
</dbReference>
<feature type="region of interest" description="Disordered" evidence="1">
    <location>
        <begin position="1"/>
        <end position="70"/>
    </location>
</feature>
<evidence type="ECO:0000313" key="3">
    <source>
        <dbReference type="Proteomes" id="UP000886998"/>
    </source>
</evidence>
<proteinExistence type="predicted"/>
<comment type="caution">
    <text evidence="2">The sequence shown here is derived from an EMBL/GenBank/DDBJ whole genome shotgun (WGS) entry which is preliminary data.</text>
</comment>
<accession>A0A8X6YL04</accession>
<feature type="compositionally biased region" description="Polar residues" evidence="1">
    <location>
        <begin position="15"/>
        <end position="29"/>
    </location>
</feature>
<reference evidence="2" key="1">
    <citation type="submission" date="2020-08" db="EMBL/GenBank/DDBJ databases">
        <title>Multicomponent nature underlies the extraordinary mechanical properties of spider dragline silk.</title>
        <authorList>
            <person name="Kono N."/>
            <person name="Nakamura H."/>
            <person name="Mori M."/>
            <person name="Yoshida Y."/>
            <person name="Ohtoshi R."/>
            <person name="Malay A.D."/>
            <person name="Moran D.A.P."/>
            <person name="Tomita M."/>
            <person name="Numata K."/>
            <person name="Arakawa K."/>
        </authorList>
    </citation>
    <scope>NUCLEOTIDE SEQUENCE</scope>
</reference>